<gene>
    <name evidence="1" type="ordered locus">RB5435</name>
</gene>
<accession>Q7URV1</accession>
<sequence>MPESMWALIPMFLTFSKFIILHLSSTNAAVPISPVDNSDMDVAVIPGGFGGWPTNRQKLLGGVDWRNRESPGHSFRIT</sequence>
<name>Q7URV1_RHOBA</name>
<protein>
    <submittedName>
        <fullName evidence="1">Uncharacterized protein</fullName>
    </submittedName>
</protein>
<reference evidence="1 2" key="1">
    <citation type="journal article" date="2003" name="Proc. Natl. Acad. Sci. U.S.A.">
        <title>Complete genome sequence of the marine planctomycete Pirellula sp. strain 1.</title>
        <authorList>
            <person name="Gloeckner F.O."/>
            <person name="Kube M."/>
            <person name="Bauer M."/>
            <person name="Teeling H."/>
            <person name="Lombardot T."/>
            <person name="Ludwig W."/>
            <person name="Gade D."/>
            <person name="Beck A."/>
            <person name="Borzym K."/>
            <person name="Heitmann K."/>
            <person name="Rabus R."/>
            <person name="Schlesner H."/>
            <person name="Amann R."/>
            <person name="Reinhardt R."/>
        </authorList>
    </citation>
    <scope>NUCLEOTIDE SEQUENCE [LARGE SCALE GENOMIC DNA]</scope>
    <source>
        <strain evidence="2">DSM 10527 / NCIMB 13988 / SH1</strain>
    </source>
</reference>
<evidence type="ECO:0000313" key="2">
    <source>
        <dbReference type="Proteomes" id="UP000001025"/>
    </source>
</evidence>
<dbReference type="EMBL" id="BX294142">
    <property type="protein sequence ID" value="CAD74236.1"/>
    <property type="molecule type" value="Genomic_DNA"/>
</dbReference>
<organism evidence="1 2">
    <name type="scientific">Rhodopirellula baltica (strain DSM 10527 / NCIMB 13988 / SH1)</name>
    <dbReference type="NCBI Taxonomy" id="243090"/>
    <lineage>
        <taxon>Bacteria</taxon>
        <taxon>Pseudomonadati</taxon>
        <taxon>Planctomycetota</taxon>
        <taxon>Planctomycetia</taxon>
        <taxon>Pirellulales</taxon>
        <taxon>Pirellulaceae</taxon>
        <taxon>Rhodopirellula</taxon>
    </lineage>
</organism>
<dbReference type="AlphaFoldDB" id="Q7URV1"/>
<dbReference type="KEGG" id="rba:RB5435"/>
<keyword evidence="2" id="KW-1185">Reference proteome</keyword>
<dbReference type="STRING" id="243090.RB5435"/>
<proteinExistence type="predicted"/>
<dbReference type="InParanoid" id="Q7URV1"/>
<evidence type="ECO:0000313" key="1">
    <source>
        <dbReference type="EMBL" id="CAD74236.1"/>
    </source>
</evidence>
<dbReference type="HOGENOM" id="CLU_2619665_0_0_0"/>
<dbReference type="Proteomes" id="UP000001025">
    <property type="component" value="Chromosome"/>
</dbReference>
<dbReference type="EnsemblBacteria" id="CAD74236">
    <property type="protein sequence ID" value="CAD74236"/>
    <property type="gene ID" value="RB5435"/>
</dbReference>